<sequence length="98" mass="11106">MHKCGGLGKTMEATSEVQALCDQVKVEVEQKCEKNFTKFVAICYKTQVVCGTNYFVKIDTGVGFIHVRIYVALPHTKQPPSFDGVQQDKTREDEIHHF</sequence>
<dbReference type="InterPro" id="IPR046350">
    <property type="entry name" value="Cystatin_sf"/>
</dbReference>
<dbReference type="SMART" id="SM00043">
    <property type="entry name" value="CY"/>
    <property type="match status" value="1"/>
</dbReference>
<keyword evidence="5" id="KW-0789">Thiol protease inhibitor</keyword>
<keyword evidence="9" id="KW-1185">Reference proteome</keyword>
<evidence type="ECO:0000313" key="8">
    <source>
        <dbReference type="Ensembl" id="ENSLLEP00000002095.1"/>
    </source>
</evidence>
<evidence type="ECO:0000256" key="2">
    <source>
        <dbReference type="ARBA" id="ARBA00009403"/>
    </source>
</evidence>
<dbReference type="Proteomes" id="UP000694569">
    <property type="component" value="Unplaced"/>
</dbReference>
<dbReference type="GO" id="GO:0004869">
    <property type="term" value="F:cysteine-type endopeptidase inhibitor activity"/>
    <property type="evidence" value="ECO:0007669"/>
    <property type="project" value="UniProtKB-KW"/>
</dbReference>
<dbReference type="Pfam" id="PF00031">
    <property type="entry name" value="Cystatin"/>
    <property type="match status" value="1"/>
</dbReference>
<dbReference type="PANTHER" id="PTHR11414">
    <property type="entry name" value="CYSTATIN FAMILY MEMBER"/>
    <property type="match status" value="1"/>
</dbReference>
<proteinExistence type="inferred from homology"/>
<feature type="domain" description="Cystatin" evidence="7">
    <location>
        <begin position="2"/>
        <end position="98"/>
    </location>
</feature>
<dbReference type="Ensembl" id="ENSLLET00000002185.1">
    <property type="protein sequence ID" value="ENSLLEP00000002095.1"/>
    <property type="gene ID" value="ENSLLEG00000001352.1"/>
</dbReference>
<dbReference type="Gene3D" id="3.10.450.10">
    <property type="match status" value="1"/>
</dbReference>
<accession>A0A8C5P6S1</accession>
<protein>
    <recommendedName>
        <fullName evidence="7">Cystatin domain-containing protein</fullName>
    </recommendedName>
</protein>
<evidence type="ECO:0000256" key="3">
    <source>
        <dbReference type="ARBA" id="ARBA00022490"/>
    </source>
</evidence>
<dbReference type="InterPro" id="IPR000010">
    <property type="entry name" value="Cystatin_dom"/>
</dbReference>
<dbReference type="PANTHER" id="PTHR11414:SF21">
    <property type="entry name" value="CYSTATIN 14A, TANDEM DUPLICATE 1-RELATED"/>
    <property type="match status" value="1"/>
</dbReference>
<organism evidence="8 9">
    <name type="scientific">Leptobrachium leishanense</name>
    <name type="common">Leishan spiny toad</name>
    <dbReference type="NCBI Taxonomy" id="445787"/>
    <lineage>
        <taxon>Eukaryota</taxon>
        <taxon>Metazoa</taxon>
        <taxon>Chordata</taxon>
        <taxon>Craniata</taxon>
        <taxon>Vertebrata</taxon>
        <taxon>Euteleostomi</taxon>
        <taxon>Amphibia</taxon>
        <taxon>Batrachia</taxon>
        <taxon>Anura</taxon>
        <taxon>Pelobatoidea</taxon>
        <taxon>Megophryidae</taxon>
        <taxon>Leptobrachium</taxon>
    </lineage>
</organism>
<evidence type="ECO:0000256" key="4">
    <source>
        <dbReference type="ARBA" id="ARBA00022690"/>
    </source>
</evidence>
<dbReference type="GeneTree" id="ENSGT00940000154826"/>
<reference evidence="8" key="1">
    <citation type="submission" date="2025-08" db="UniProtKB">
        <authorList>
            <consortium name="Ensembl"/>
        </authorList>
    </citation>
    <scope>IDENTIFICATION</scope>
</reference>
<evidence type="ECO:0000313" key="9">
    <source>
        <dbReference type="Proteomes" id="UP000694569"/>
    </source>
</evidence>
<dbReference type="AlphaFoldDB" id="A0A8C5P6S1"/>
<evidence type="ECO:0000256" key="1">
    <source>
        <dbReference type="ARBA" id="ARBA00004496"/>
    </source>
</evidence>
<keyword evidence="3" id="KW-0963">Cytoplasm</keyword>
<evidence type="ECO:0000259" key="7">
    <source>
        <dbReference type="SMART" id="SM00043"/>
    </source>
</evidence>
<keyword evidence="4" id="KW-0646">Protease inhibitor</keyword>
<evidence type="ECO:0000256" key="5">
    <source>
        <dbReference type="ARBA" id="ARBA00022704"/>
    </source>
</evidence>
<comment type="subcellular location">
    <subcellularLocation>
        <location evidence="1">Cytoplasm</location>
    </subcellularLocation>
</comment>
<feature type="compositionally biased region" description="Basic and acidic residues" evidence="6">
    <location>
        <begin position="86"/>
        <end position="98"/>
    </location>
</feature>
<dbReference type="GO" id="GO:0005829">
    <property type="term" value="C:cytosol"/>
    <property type="evidence" value="ECO:0007669"/>
    <property type="project" value="TreeGrafter"/>
</dbReference>
<reference evidence="8" key="2">
    <citation type="submission" date="2025-09" db="UniProtKB">
        <authorList>
            <consortium name="Ensembl"/>
        </authorList>
    </citation>
    <scope>IDENTIFICATION</scope>
</reference>
<feature type="region of interest" description="Disordered" evidence="6">
    <location>
        <begin position="77"/>
        <end position="98"/>
    </location>
</feature>
<comment type="similarity">
    <text evidence="2">Belongs to the cystatin family.</text>
</comment>
<dbReference type="OrthoDB" id="2429551at2759"/>
<evidence type="ECO:0000256" key="6">
    <source>
        <dbReference type="SAM" id="MobiDB-lite"/>
    </source>
</evidence>
<dbReference type="PRINTS" id="PR00295">
    <property type="entry name" value="STEFINA"/>
</dbReference>
<dbReference type="SUPFAM" id="SSF54403">
    <property type="entry name" value="Cystatin/monellin"/>
    <property type="match status" value="1"/>
</dbReference>
<dbReference type="InterPro" id="IPR001713">
    <property type="entry name" value="Prot_inh_stefin"/>
</dbReference>
<name>A0A8C5P6S1_9ANUR</name>
<dbReference type="FunFam" id="3.10.450.10:FF:000001">
    <property type="entry name" value="Cystatin-A"/>
    <property type="match status" value="1"/>
</dbReference>